<dbReference type="InterPro" id="IPR017853">
    <property type="entry name" value="GH"/>
</dbReference>
<dbReference type="PROSITE" id="PS51175">
    <property type="entry name" value="CBM6"/>
    <property type="match status" value="1"/>
</dbReference>
<dbReference type="CDD" id="cd06597">
    <property type="entry name" value="GH31_transferase_CtsY"/>
    <property type="match status" value="1"/>
</dbReference>
<dbReference type="InterPro" id="IPR008979">
    <property type="entry name" value="Galactose-bd-like_sf"/>
</dbReference>
<evidence type="ECO:0000313" key="6">
    <source>
        <dbReference type="Proteomes" id="UP001597368"/>
    </source>
</evidence>
<dbReference type="Pfam" id="PF01055">
    <property type="entry name" value="Glyco_hydro_31_2nd"/>
    <property type="match status" value="1"/>
</dbReference>
<dbReference type="InterPro" id="IPR000322">
    <property type="entry name" value="Glyco_hydro_31_TIM"/>
</dbReference>
<proteinExistence type="inferred from homology"/>
<dbReference type="Gene3D" id="2.60.40.1760">
    <property type="entry name" value="glycosyl hydrolase (family 31)"/>
    <property type="match status" value="1"/>
</dbReference>
<feature type="domain" description="CBM6" evidence="4">
    <location>
        <begin position="970"/>
        <end position="1091"/>
    </location>
</feature>
<dbReference type="SMART" id="SM00606">
    <property type="entry name" value="CBD_IV"/>
    <property type="match status" value="1"/>
</dbReference>
<dbReference type="Gene3D" id="3.20.20.80">
    <property type="entry name" value="Glycosidases"/>
    <property type="match status" value="1"/>
</dbReference>
<keyword evidence="3" id="KW-0378">Hydrolase</keyword>
<dbReference type="PANTHER" id="PTHR43863:SF2">
    <property type="entry name" value="MALTASE-GLUCOAMYLASE"/>
    <property type="match status" value="1"/>
</dbReference>
<dbReference type="InterPro" id="IPR013780">
    <property type="entry name" value="Glyco_hydro_b"/>
</dbReference>
<reference evidence="6" key="1">
    <citation type="journal article" date="2019" name="Int. J. Syst. Evol. Microbiol.">
        <title>The Global Catalogue of Microorganisms (GCM) 10K type strain sequencing project: providing services to taxonomists for standard genome sequencing and annotation.</title>
        <authorList>
            <consortium name="The Broad Institute Genomics Platform"/>
            <consortium name="The Broad Institute Genome Sequencing Center for Infectious Disease"/>
            <person name="Wu L."/>
            <person name="Ma J."/>
        </authorList>
    </citation>
    <scope>NUCLEOTIDE SEQUENCE [LARGE SCALE GENOMIC DNA]</scope>
    <source>
        <strain evidence="6">ICMP 6774ER</strain>
    </source>
</reference>
<organism evidence="5 6">
    <name type="scientific">Nonomuraea mangrovi</name>
    <dbReference type="NCBI Taxonomy" id="2316207"/>
    <lineage>
        <taxon>Bacteria</taxon>
        <taxon>Bacillati</taxon>
        <taxon>Actinomycetota</taxon>
        <taxon>Actinomycetes</taxon>
        <taxon>Streptosporangiales</taxon>
        <taxon>Streptosporangiaceae</taxon>
        <taxon>Nonomuraea</taxon>
    </lineage>
</organism>
<dbReference type="InterPro" id="IPR048395">
    <property type="entry name" value="Glyco_hydro_31_C"/>
</dbReference>
<protein>
    <submittedName>
        <fullName evidence="5">TIM-barrel domain-containing protein</fullName>
    </submittedName>
</protein>
<dbReference type="SUPFAM" id="SSF74650">
    <property type="entry name" value="Galactose mutarotase-like"/>
    <property type="match status" value="1"/>
</dbReference>
<dbReference type="Gene3D" id="2.60.40.1180">
    <property type="entry name" value="Golgi alpha-mannosidase II"/>
    <property type="match status" value="2"/>
</dbReference>
<comment type="caution">
    <text evidence="5">The sequence shown here is derived from an EMBL/GenBank/DDBJ whole genome shotgun (WGS) entry which is preliminary data.</text>
</comment>
<dbReference type="Gene3D" id="2.60.40.10">
    <property type="entry name" value="Immunoglobulins"/>
    <property type="match status" value="1"/>
</dbReference>
<dbReference type="Pfam" id="PF16990">
    <property type="entry name" value="CBM_35"/>
    <property type="match status" value="1"/>
</dbReference>
<dbReference type="Proteomes" id="UP001597368">
    <property type="component" value="Unassembled WGS sequence"/>
</dbReference>
<dbReference type="SUPFAM" id="SSF51445">
    <property type="entry name" value="(Trans)glycosidases"/>
    <property type="match status" value="1"/>
</dbReference>
<dbReference type="InterPro" id="IPR051816">
    <property type="entry name" value="Glycosyl_Hydrolase_31"/>
</dbReference>
<sequence>MAELAEVIEKHSTWLRSGVIVAVTVLLASLVAAPAYALDGVYHQPTGIDDLYSAEPTERSPRDPMAGENVQINATTWPIEPGQTVWVTWTKNGVNQTPVGAAWDHNNGNNSYWKINLGSFARGDQISYTVNADVNGGGQRSTGPFAFTVTSWSTVTNVTGFTNNGTSVDVTTGDSSGSFTPKIRFAFPALDRFRTQIAPAGSGLAISGVSGYTVSDSAGTLTISTSSLVLKIQKSPYRLSIYKGDGTTLITRQDSTNNIRWASDGATTVTKIEDNYASPAGERFEGYGERYDRLDQRGTSVHNYVYNQYRDQGATRRTYLSVPFFTNSAGYGIYLPSTRYALFTPGDRAGFAVDTGGALASTLDYHFFAGTPAKIVDDYTAVTGRPQLPPKWAFGVWMSANEWNTQAEVTAELANASTHKIPHTAMVLEQWSDEATFYVWHGATYTPTSGSGKLAYSNLTFPAGTAWQNPKAMVADAHSKGIKMILWQIPVLKENFDANPPTAPQQHLNDKAYAEAQGYVVKNPTNGPYRIPTGQWFGDSMVPDFTSTAATNWWMSKRDYLMDEVGVDGFKTDGSEAIFGRGVKFADGRKGDEMHNAYPNSYTKAYNTYVKGKNAQNTIFSRAGTSGAQTSSIFWAGDQNSSFSAFQEAVRAQLSAGQSGVPYTAWDLAGFTGDFPSAELYLRSAAQATFSPIMQYHSEKSNPSASEARTPWNVQARTGDTSVIPAFRKFANVRMNLIPYLYTEAKASSATGVPMMRAMSFAFPGDATAAPLDQQYLFGSQLLVAPITTQGATSKSVYLPAGEWYDLWNGGRFTGPGTKTYNAGLDTIPVYARPGAIIPLNLNADYQLGGEIGNSVTSYTNLVFRIYPAGNSSYAYFEDSAGASRTVSSAEDWGAHQVAVTVPALTTTSTLQVASTKPTSVTGATARATLADLKSAAEGWWWDPAQQLTHVKLAGGAANRTVTLNGVDKAGYEAEFATGTGTSTNTDHPGYTGTGFVDQFSASGDAVTFQVKADAAGGHQLKLRYANGAATAASVTVTVDGVSAGTLSLPSTANWDTWGTATLTTSLAAGARSIKISYAGGGVNLDNLVVARP</sequence>
<dbReference type="InterPro" id="IPR006584">
    <property type="entry name" value="Cellulose-bd_IV"/>
</dbReference>
<keyword evidence="2" id="KW-0732">Signal</keyword>
<evidence type="ECO:0000313" key="5">
    <source>
        <dbReference type="EMBL" id="MFD1932577.1"/>
    </source>
</evidence>
<evidence type="ECO:0000259" key="4">
    <source>
        <dbReference type="PROSITE" id="PS51175"/>
    </source>
</evidence>
<evidence type="ECO:0000256" key="3">
    <source>
        <dbReference type="RuleBase" id="RU361185"/>
    </source>
</evidence>
<dbReference type="InterPro" id="IPR005084">
    <property type="entry name" value="CBM6"/>
</dbReference>
<dbReference type="Pfam" id="PF22681">
    <property type="entry name" value="Lmo2446-like_N"/>
    <property type="match status" value="1"/>
</dbReference>
<dbReference type="InterPro" id="IPR025887">
    <property type="entry name" value="Glyco_hydro_31_N_dom"/>
</dbReference>
<dbReference type="SUPFAM" id="SSF51011">
    <property type="entry name" value="Glycosyl hydrolase domain"/>
    <property type="match status" value="1"/>
</dbReference>
<dbReference type="CDD" id="cd04083">
    <property type="entry name" value="CBM35_Lmo2446-like"/>
    <property type="match status" value="1"/>
</dbReference>
<comment type="similarity">
    <text evidence="1 3">Belongs to the glycosyl hydrolase 31 family.</text>
</comment>
<gene>
    <name evidence="5" type="ORF">ACFSKW_13925</name>
</gene>
<dbReference type="Gene3D" id="2.60.120.260">
    <property type="entry name" value="Galactose-binding domain-like"/>
    <property type="match status" value="1"/>
</dbReference>
<dbReference type="InterPro" id="IPR011013">
    <property type="entry name" value="Gal_mutarotase_sf_dom"/>
</dbReference>
<dbReference type="InterPro" id="IPR013783">
    <property type="entry name" value="Ig-like_fold"/>
</dbReference>
<evidence type="ECO:0000256" key="2">
    <source>
        <dbReference type="ARBA" id="ARBA00022729"/>
    </source>
</evidence>
<accession>A0ABW4SVF0</accession>
<dbReference type="RefSeq" id="WP_379572638.1">
    <property type="nucleotide sequence ID" value="NZ_JBHUFV010000021.1"/>
</dbReference>
<dbReference type="PANTHER" id="PTHR43863">
    <property type="entry name" value="HYDROLASE, PUTATIVE (AFU_ORTHOLOGUE AFUA_1G03140)-RELATED"/>
    <property type="match status" value="1"/>
</dbReference>
<keyword evidence="3" id="KW-0326">Glycosidase</keyword>
<dbReference type="CDD" id="cd14752">
    <property type="entry name" value="GH31_N"/>
    <property type="match status" value="1"/>
</dbReference>
<evidence type="ECO:0000256" key="1">
    <source>
        <dbReference type="ARBA" id="ARBA00007806"/>
    </source>
</evidence>
<dbReference type="EMBL" id="JBHUFV010000021">
    <property type="protein sequence ID" value="MFD1932577.1"/>
    <property type="molecule type" value="Genomic_DNA"/>
</dbReference>
<name>A0ABW4SVF0_9ACTN</name>
<dbReference type="SUPFAM" id="SSF49785">
    <property type="entry name" value="Galactose-binding domain-like"/>
    <property type="match status" value="1"/>
</dbReference>
<keyword evidence="6" id="KW-1185">Reference proteome</keyword>
<dbReference type="Pfam" id="PF21365">
    <property type="entry name" value="Glyco_hydro_31_3rd"/>
    <property type="match status" value="1"/>
</dbReference>
<dbReference type="InterPro" id="IPR055242">
    <property type="entry name" value="Lmo2446-like_N"/>
</dbReference>
<dbReference type="Pfam" id="PF13802">
    <property type="entry name" value="Gal_mutarotas_2"/>
    <property type="match status" value="1"/>
</dbReference>